<dbReference type="CDD" id="cd16320">
    <property type="entry name" value="MraZ_N"/>
    <property type="match status" value="1"/>
</dbReference>
<dbReference type="PROSITE" id="PS51740">
    <property type="entry name" value="SPOVT_ABRB"/>
    <property type="match status" value="2"/>
</dbReference>
<dbReference type="Gene3D" id="3.40.1550.20">
    <property type="entry name" value="Transcriptional regulator MraZ domain"/>
    <property type="match status" value="1"/>
</dbReference>
<keyword evidence="4" id="KW-0805">Transcription regulation</keyword>
<gene>
    <name evidence="8" type="ORF">MNBD_ACTINO01-259</name>
</gene>
<evidence type="ECO:0000313" key="8">
    <source>
        <dbReference type="EMBL" id="VAV99936.1"/>
    </source>
</evidence>
<evidence type="ECO:0000256" key="6">
    <source>
        <dbReference type="ARBA" id="ARBA00023163"/>
    </source>
</evidence>
<evidence type="ECO:0000256" key="2">
    <source>
        <dbReference type="ARBA" id="ARBA00022490"/>
    </source>
</evidence>
<dbReference type="AlphaFoldDB" id="A0A3B0SG38"/>
<keyword evidence="3" id="KW-0677">Repeat</keyword>
<name>A0A3B0SG38_9ZZZZ</name>
<dbReference type="PANTHER" id="PTHR34701:SF1">
    <property type="entry name" value="TRANSCRIPTIONAL REGULATOR MRAZ"/>
    <property type="match status" value="1"/>
</dbReference>
<keyword evidence="8" id="KW-0132">Cell division</keyword>
<keyword evidence="8" id="KW-0131">Cell cycle</keyword>
<dbReference type="GO" id="GO:0000976">
    <property type="term" value="F:transcription cis-regulatory region binding"/>
    <property type="evidence" value="ECO:0007669"/>
    <property type="project" value="TreeGrafter"/>
</dbReference>
<dbReference type="InterPro" id="IPR035644">
    <property type="entry name" value="MraZ_C"/>
</dbReference>
<evidence type="ECO:0000259" key="7">
    <source>
        <dbReference type="PROSITE" id="PS51740"/>
    </source>
</evidence>
<dbReference type="NCBIfam" id="TIGR00242">
    <property type="entry name" value="division/cell wall cluster transcriptional repressor MraZ"/>
    <property type="match status" value="1"/>
</dbReference>
<evidence type="ECO:0000256" key="1">
    <source>
        <dbReference type="ARBA" id="ARBA00013860"/>
    </source>
</evidence>
<evidence type="ECO:0000256" key="5">
    <source>
        <dbReference type="ARBA" id="ARBA00023125"/>
    </source>
</evidence>
<accession>A0A3B0SG38</accession>
<keyword evidence="6" id="KW-0804">Transcription</keyword>
<evidence type="ECO:0000256" key="3">
    <source>
        <dbReference type="ARBA" id="ARBA00022737"/>
    </source>
</evidence>
<proteinExistence type="inferred from homology"/>
<dbReference type="GO" id="GO:0003700">
    <property type="term" value="F:DNA-binding transcription factor activity"/>
    <property type="evidence" value="ECO:0007669"/>
    <property type="project" value="InterPro"/>
</dbReference>
<dbReference type="EMBL" id="UOEI01000271">
    <property type="protein sequence ID" value="VAV99936.1"/>
    <property type="molecule type" value="Genomic_DNA"/>
</dbReference>
<dbReference type="PANTHER" id="PTHR34701">
    <property type="entry name" value="TRANSCRIPTIONAL REGULATOR MRAZ"/>
    <property type="match status" value="1"/>
</dbReference>
<dbReference type="GO" id="GO:0051301">
    <property type="term" value="P:cell division"/>
    <property type="evidence" value="ECO:0007669"/>
    <property type="project" value="UniProtKB-KW"/>
</dbReference>
<organism evidence="8">
    <name type="scientific">hydrothermal vent metagenome</name>
    <dbReference type="NCBI Taxonomy" id="652676"/>
    <lineage>
        <taxon>unclassified sequences</taxon>
        <taxon>metagenomes</taxon>
        <taxon>ecological metagenomes</taxon>
    </lineage>
</organism>
<dbReference type="InterPro" id="IPR003444">
    <property type="entry name" value="MraZ"/>
</dbReference>
<reference evidence="8" key="1">
    <citation type="submission" date="2018-06" db="EMBL/GenBank/DDBJ databases">
        <authorList>
            <person name="Zhirakovskaya E."/>
        </authorList>
    </citation>
    <scope>NUCLEOTIDE SEQUENCE</scope>
</reference>
<feature type="domain" description="SpoVT-AbrB" evidence="7">
    <location>
        <begin position="5"/>
        <end position="47"/>
    </location>
</feature>
<dbReference type="HAMAP" id="MF_01008">
    <property type="entry name" value="MraZ"/>
    <property type="match status" value="1"/>
</dbReference>
<dbReference type="InterPro" id="IPR038619">
    <property type="entry name" value="MraZ_sf"/>
</dbReference>
<dbReference type="GO" id="GO:2000143">
    <property type="term" value="P:negative regulation of DNA-templated transcription initiation"/>
    <property type="evidence" value="ECO:0007669"/>
    <property type="project" value="TreeGrafter"/>
</dbReference>
<keyword evidence="5" id="KW-0238">DNA-binding</keyword>
<dbReference type="InterPro" id="IPR037914">
    <property type="entry name" value="SpoVT-AbrB_sf"/>
</dbReference>
<evidence type="ECO:0000256" key="4">
    <source>
        <dbReference type="ARBA" id="ARBA00023015"/>
    </source>
</evidence>
<sequence length="143" mass="16314">MFLGEYSHSLDQKGRVVMPSKFRPGLEDGCVVTKGQERCLYVFPLDRWDGEAERVLKLPRMDRRARRYARSFFASASDQTLDRAGRCQIPESLRTYAGLDKDVTVVGVADHIEIWDTPTWETASSDADEYYSGIEEVLSEEGR</sequence>
<protein>
    <recommendedName>
        <fullName evidence="1">Transcriptional regulator MraZ</fullName>
    </recommendedName>
</protein>
<dbReference type="SUPFAM" id="SSF89447">
    <property type="entry name" value="AbrB/MazE/MraZ-like"/>
    <property type="match status" value="1"/>
</dbReference>
<keyword evidence="2" id="KW-0963">Cytoplasm</keyword>
<dbReference type="InterPro" id="IPR007159">
    <property type="entry name" value="SpoVT-AbrB_dom"/>
</dbReference>
<dbReference type="CDD" id="cd16321">
    <property type="entry name" value="MraZ_C"/>
    <property type="match status" value="1"/>
</dbReference>
<dbReference type="Pfam" id="PF02381">
    <property type="entry name" value="MraZ"/>
    <property type="match status" value="2"/>
</dbReference>
<feature type="domain" description="SpoVT-AbrB" evidence="7">
    <location>
        <begin position="76"/>
        <end position="119"/>
    </location>
</feature>
<dbReference type="InterPro" id="IPR035642">
    <property type="entry name" value="MraZ_N"/>
</dbReference>
<dbReference type="InterPro" id="IPR020603">
    <property type="entry name" value="MraZ_dom"/>
</dbReference>